<gene>
    <name evidence="1" type="ORF">RM423_07515</name>
</gene>
<dbReference type="EMBL" id="JAVREH010000006">
    <property type="protein sequence ID" value="MDT0261242.1"/>
    <property type="molecule type" value="Genomic_DNA"/>
</dbReference>
<keyword evidence="1" id="KW-0560">Oxidoreductase</keyword>
<dbReference type="GO" id="GO:0016491">
    <property type="term" value="F:oxidoreductase activity"/>
    <property type="evidence" value="ECO:0007669"/>
    <property type="project" value="UniProtKB-KW"/>
</dbReference>
<accession>A0ABU2J8D1</accession>
<proteinExistence type="predicted"/>
<dbReference type="RefSeq" id="WP_311422394.1">
    <property type="nucleotide sequence ID" value="NZ_JAVREH010000006.1"/>
</dbReference>
<protein>
    <submittedName>
        <fullName evidence="1">Gluconate 2-dehydrogenase subunit 3 family protein</fullName>
        <ecNumber evidence="1">1.-.-.-</ecNumber>
    </submittedName>
</protein>
<evidence type="ECO:0000313" key="1">
    <source>
        <dbReference type="EMBL" id="MDT0261242.1"/>
    </source>
</evidence>
<dbReference type="Proteomes" id="UP001183176">
    <property type="component" value="Unassembled WGS sequence"/>
</dbReference>
<dbReference type="EC" id="1.-.-.-" evidence="1"/>
<keyword evidence="2" id="KW-1185">Reference proteome</keyword>
<organism evidence="1 2">
    <name type="scientific">Jatrophihabitans lederbergiae</name>
    <dbReference type="NCBI Taxonomy" id="3075547"/>
    <lineage>
        <taxon>Bacteria</taxon>
        <taxon>Bacillati</taxon>
        <taxon>Actinomycetota</taxon>
        <taxon>Actinomycetes</taxon>
        <taxon>Jatrophihabitantales</taxon>
        <taxon>Jatrophihabitantaceae</taxon>
        <taxon>Jatrophihabitans</taxon>
    </lineage>
</organism>
<dbReference type="InterPro" id="IPR027056">
    <property type="entry name" value="Gluconate_2DH_su3"/>
</dbReference>
<comment type="caution">
    <text evidence="1">The sequence shown here is derived from an EMBL/GenBank/DDBJ whole genome shotgun (WGS) entry which is preliminary data.</text>
</comment>
<dbReference type="Pfam" id="PF13618">
    <property type="entry name" value="Gluconate_2-dh3"/>
    <property type="match status" value="1"/>
</dbReference>
<sequence length="236" mass="26228">MPYRSPGQRAVTPQGRGRYPGFDVLDSVDAWDDVTAGVVLARLALPGELAFFTPHEVGIAEPLLDLLLHQDKDPRVPVLALIDARLAIGETDGWHYDEMAQDGQAWRDTLAGLDQDAVDRHSGRGFSQLAAGEQATLLQAVQDAASGGGSWRDWSGTHVWSLWTRYACTAFYSHPWAWNEIGFPGPAYPRGYLNPGVNARERWEVADHHDADPVSFAQRVERARAEHARLHLEDER</sequence>
<reference evidence="2" key="1">
    <citation type="submission" date="2023-07" db="EMBL/GenBank/DDBJ databases">
        <title>30 novel species of actinomycetes from the DSMZ collection.</title>
        <authorList>
            <person name="Nouioui I."/>
        </authorList>
    </citation>
    <scope>NUCLEOTIDE SEQUENCE [LARGE SCALE GENOMIC DNA]</scope>
    <source>
        <strain evidence="2">DSM 44399</strain>
    </source>
</reference>
<evidence type="ECO:0000313" key="2">
    <source>
        <dbReference type="Proteomes" id="UP001183176"/>
    </source>
</evidence>
<name>A0ABU2J8D1_9ACTN</name>